<evidence type="ECO:0000256" key="1">
    <source>
        <dbReference type="SAM" id="SignalP"/>
    </source>
</evidence>
<reference evidence="3 4" key="1">
    <citation type="submission" date="2020-04" db="EMBL/GenBank/DDBJ databases">
        <title>Perkinsus olseni comparative genomics.</title>
        <authorList>
            <person name="Bogema D.R."/>
        </authorList>
    </citation>
    <scope>NUCLEOTIDE SEQUENCE [LARGE SCALE GENOMIC DNA]</scope>
    <source>
        <strain evidence="3">00978-12</strain>
    </source>
</reference>
<dbReference type="OrthoDB" id="440341at2759"/>
<organism evidence="3 4">
    <name type="scientific">Perkinsus olseni</name>
    <name type="common">Perkinsus atlanticus</name>
    <dbReference type="NCBI Taxonomy" id="32597"/>
    <lineage>
        <taxon>Eukaryota</taxon>
        <taxon>Sar</taxon>
        <taxon>Alveolata</taxon>
        <taxon>Perkinsozoa</taxon>
        <taxon>Perkinsea</taxon>
        <taxon>Perkinsida</taxon>
        <taxon>Perkinsidae</taxon>
        <taxon>Perkinsus</taxon>
    </lineage>
</organism>
<dbReference type="Proteomes" id="UP000541610">
    <property type="component" value="Unassembled WGS sequence"/>
</dbReference>
<feature type="domain" description="RAP" evidence="2">
    <location>
        <begin position="408"/>
        <end position="468"/>
    </location>
</feature>
<keyword evidence="1" id="KW-0732">Signal</keyword>
<dbReference type="InterPro" id="IPR013584">
    <property type="entry name" value="RAP"/>
</dbReference>
<evidence type="ECO:0000313" key="4">
    <source>
        <dbReference type="Proteomes" id="UP000541610"/>
    </source>
</evidence>
<protein>
    <recommendedName>
        <fullName evidence="2">RAP domain-containing protein</fullName>
    </recommendedName>
</protein>
<dbReference type="EMBL" id="JABANP010000333">
    <property type="protein sequence ID" value="KAF4684019.1"/>
    <property type="molecule type" value="Genomic_DNA"/>
</dbReference>
<sequence length="503" mass="55640">MARRRLAAAAGRTLLSTLITLEADTPAVRELAGEIRSATAGQDEGPPSADIQLLLKHYHHKLYLSTDSSSDYLAALALLASSGARLGSTVGDMVKQSSQVIMDSLHNASLKKSTAELANLDVLLNALSICARLHLRGCPPPDALPRRIANVICKEQFADKFVSEVSPQDAWTMLRSLAAIGSSPPAALFLLDRYFDREGRIAQLSRVKMVQMVEALCMLRSRGPALQAVCDQLATQVVKITPQQRLALLRSFATINVAPNLLYLFLGSGRRWRLKLSASNQAEMLSAFAELRFRPRGSAFFKDLILTSLEIGFRIGHSAFPISNLSPSAQQTLLRVRHAEVADLSRDAAPTGWTQDIRRIAGQVCNRTYFNITVGPFLVDFVRTSDGTPQTKLDQGGDERLQAVRQCVALEPLKGQCFYRGSDDSELTSSSKYRHLLLRGLGIEVCPVSRQQWVGMTSDAEKVHYLREVVTEGMARLKERRKEHARKISQIKWQKRVHARSVS</sequence>
<evidence type="ECO:0000259" key="2">
    <source>
        <dbReference type="PROSITE" id="PS51286"/>
    </source>
</evidence>
<proteinExistence type="predicted"/>
<dbReference type="AlphaFoldDB" id="A0A7J6NJI1"/>
<feature type="signal peptide" evidence="1">
    <location>
        <begin position="1"/>
        <end position="23"/>
    </location>
</feature>
<dbReference type="Pfam" id="PF08373">
    <property type="entry name" value="RAP"/>
    <property type="match status" value="1"/>
</dbReference>
<comment type="caution">
    <text evidence="3">The sequence shown here is derived from an EMBL/GenBank/DDBJ whole genome shotgun (WGS) entry which is preliminary data.</text>
</comment>
<gene>
    <name evidence="3" type="ORF">FOZ60_008331</name>
</gene>
<name>A0A7J6NJI1_PEROL</name>
<feature type="chain" id="PRO_5029796663" description="RAP domain-containing protein" evidence="1">
    <location>
        <begin position="24"/>
        <end position="503"/>
    </location>
</feature>
<evidence type="ECO:0000313" key="3">
    <source>
        <dbReference type="EMBL" id="KAF4684019.1"/>
    </source>
</evidence>
<accession>A0A7J6NJI1</accession>
<dbReference type="PROSITE" id="PS51286">
    <property type="entry name" value="RAP"/>
    <property type="match status" value="1"/>
</dbReference>